<dbReference type="Gene3D" id="1.10.3080.10">
    <property type="entry name" value="Clc chloride channel"/>
    <property type="match status" value="1"/>
</dbReference>
<feature type="transmembrane region" description="Helical" evidence="10">
    <location>
        <begin position="124"/>
        <end position="147"/>
    </location>
</feature>
<evidence type="ECO:0000256" key="8">
    <source>
        <dbReference type="ARBA" id="ARBA00023214"/>
    </source>
</evidence>
<keyword evidence="12" id="KW-1185">Reference proteome</keyword>
<keyword evidence="9" id="KW-0407">Ion channel</keyword>
<evidence type="ECO:0000256" key="7">
    <source>
        <dbReference type="ARBA" id="ARBA00023173"/>
    </source>
</evidence>
<dbReference type="Pfam" id="PF00654">
    <property type="entry name" value="Voltage_CLC"/>
    <property type="match status" value="1"/>
</dbReference>
<dbReference type="Proteomes" id="UP001596297">
    <property type="component" value="Unassembled WGS sequence"/>
</dbReference>
<evidence type="ECO:0000256" key="2">
    <source>
        <dbReference type="ARBA" id="ARBA00022448"/>
    </source>
</evidence>
<keyword evidence="4 10" id="KW-1133">Transmembrane helix</keyword>
<dbReference type="PANTHER" id="PTHR43427:SF6">
    <property type="entry name" value="CHLORIDE CHANNEL PROTEIN CLC-E"/>
    <property type="match status" value="1"/>
</dbReference>
<evidence type="ECO:0000313" key="11">
    <source>
        <dbReference type="EMBL" id="MFC6591251.1"/>
    </source>
</evidence>
<sequence length="274" mass="28486">MKRRRAWPPALQDFPPGTPGEGGLMMAFGSPEPWGLLLLPAAGAAYAALVPRGGDPLGRLIQVGLRQSGPPGWGESFRVLGAATLAQSSGLLVGRDAPFTVLGELGAGLVQAATHLDSGERRTLALAGAAAALGAVLHAPLAAAVLVAEVLYRRFEFEYEVLMSCVLAAVTAYAVYGLAFGFAPCSRSAAKPTWALAWPCLACQRQPSSFWPQRLVPGLRCGHHACGRQPGLKVGGAWLSARCSVPRLPPWSLGPALPCWATVLAGCSWASATS</sequence>
<feature type="transmembrane region" description="Helical" evidence="10">
    <location>
        <begin position="159"/>
        <end position="183"/>
    </location>
</feature>
<evidence type="ECO:0000256" key="9">
    <source>
        <dbReference type="ARBA" id="ARBA00023303"/>
    </source>
</evidence>
<evidence type="ECO:0000256" key="1">
    <source>
        <dbReference type="ARBA" id="ARBA00004141"/>
    </source>
</evidence>
<keyword evidence="5" id="KW-0406">Ion transport</keyword>
<keyword evidence="7" id="KW-0869">Chloride channel</keyword>
<dbReference type="InterPro" id="IPR050368">
    <property type="entry name" value="ClC-type_chloride_channel"/>
</dbReference>
<organism evidence="11 12">
    <name type="scientific">Deinococcus lacus</name>
    <dbReference type="NCBI Taxonomy" id="392561"/>
    <lineage>
        <taxon>Bacteria</taxon>
        <taxon>Thermotogati</taxon>
        <taxon>Deinococcota</taxon>
        <taxon>Deinococci</taxon>
        <taxon>Deinococcales</taxon>
        <taxon>Deinococcaceae</taxon>
        <taxon>Deinococcus</taxon>
    </lineage>
</organism>
<comment type="subcellular location">
    <subcellularLocation>
        <location evidence="1">Membrane</location>
        <topology evidence="1">Multi-pass membrane protein</topology>
    </subcellularLocation>
</comment>
<dbReference type="InterPro" id="IPR014743">
    <property type="entry name" value="Cl-channel_core"/>
</dbReference>
<evidence type="ECO:0000256" key="5">
    <source>
        <dbReference type="ARBA" id="ARBA00023065"/>
    </source>
</evidence>
<comment type="caution">
    <text evidence="11">The sequence shown here is derived from an EMBL/GenBank/DDBJ whole genome shotgun (WGS) entry which is preliminary data.</text>
</comment>
<keyword evidence="2" id="KW-0813">Transport</keyword>
<proteinExistence type="predicted"/>
<dbReference type="InterPro" id="IPR001807">
    <property type="entry name" value="ClC"/>
</dbReference>
<gene>
    <name evidence="11" type="ORF">ACFP81_03895</name>
</gene>
<evidence type="ECO:0000313" key="12">
    <source>
        <dbReference type="Proteomes" id="UP001596297"/>
    </source>
</evidence>
<dbReference type="PANTHER" id="PTHR43427">
    <property type="entry name" value="CHLORIDE CHANNEL PROTEIN CLC-E"/>
    <property type="match status" value="1"/>
</dbReference>
<dbReference type="EMBL" id="JBHSWD010000001">
    <property type="protein sequence ID" value="MFC6591251.1"/>
    <property type="molecule type" value="Genomic_DNA"/>
</dbReference>
<name>A0ABW1YAG1_9DEIO</name>
<evidence type="ECO:0000256" key="6">
    <source>
        <dbReference type="ARBA" id="ARBA00023136"/>
    </source>
</evidence>
<keyword evidence="8" id="KW-0868">Chloride</keyword>
<keyword evidence="6 10" id="KW-0472">Membrane</keyword>
<evidence type="ECO:0000256" key="3">
    <source>
        <dbReference type="ARBA" id="ARBA00022692"/>
    </source>
</evidence>
<dbReference type="SUPFAM" id="SSF81340">
    <property type="entry name" value="Clc chloride channel"/>
    <property type="match status" value="1"/>
</dbReference>
<keyword evidence="3 10" id="KW-0812">Transmembrane</keyword>
<dbReference type="RefSeq" id="WP_380082256.1">
    <property type="nucleotide sequence ID" value="NZ_JBHSWD010000001.1"/>
</dbReference>
<reference evidence="12" key="1">
    <citation type="journal article" date="2019" name="Int. J. Syst. Evol. Microbiol.">
        <title>The Global Catalogue of Microorganisms (GCM) 10K type strain sequencing project: providing services to taxonomists for standard genome sequencing and annotation.</title>
        <authorList>
            <consortium name="The Broad Institute Genomics Platform"/>
            <consortium name="The Broad Institute Genome Sequencing Center for Infectious Disease"/>
            <person name="Wu L."/>
            <person name="Ma J."/>
        </authorList>
    </citation>
    <scope>NUCLEOTIDE SEQUENCE [LARGE SCALE GENOMIC DNA]</scope>
    <source>
        <strain evidence="12">CGMCC 1.15772</strain>
    </source>
</reference>
<evidence type="ECO:0000256" key="10">
    <source>
        <dbReference type="SAM" id="Phobius"/>
    </source>
</evidence>
<evidence type="ECO:0000256" key="4">
    <source>
        <dbReference type="ARBA" id="ARBA00022989"/>
    </source>
</evidence>
<protein>
    <submittedName>
        <fullName evidence="11">Chloride channel protein</fullName>
    </submittedName>
</protein>
<accession>A0ABW1YAG1</accession>